<dbReference type="EMBL" id="JAFMYW010000006">
    <property type="protein sequence ID" value="MBO0950873.1"/>
    <property type="molecule type" value="Genomic_DNA"/>
</dbReference>
<evidence type="ECO:0008006" key="3">
    <source>
        <dbReference type="Google" id="ProtNLM"/>
    </source>
</evidence>
<organism evidence="1 2">
    <name type="scientific">Fibrella forsythiae</name>
    <dbReference type="NCBI Taxonomy" id="2817061"/>
    <lineage>
        <taxon>Bacteria</taxon>
        <taxon>Pseudomonadati</taxon>
        <taxon>Bacteroidota</taxon>
        <taxon>Cytophagia</taxon>
        <taxon>Cytophagales</taxon>
        <taxon>Spirosomataceae</taxon>
        <taxon>Fibrella</taxon>
    </lineage>
</organism>
<reference evidence="1 2" key="1">
    <citation type="submission" date="2021-03" db="EMBL/GenBank/DDBJ databases">
        <title>Fibrella sp. HMF5405 genome sequencing and assembly.</title>
        <authorList>
            <person name="Kang H."/>
            <person name="Kim H."/>
            <person name="Bae S."/>
            <person name="Joh K."/>
        </authorList>
    </citation>
    <scope>NUCLEOTIDE SEQUENCE [LARGE SCALE GENOMIC DNA]</scope>
    <source>
        <strain evidence="1 2">HMF5405</strain>
    </source>
</reference>
<evidence type="ECO:0000313" key="2">
    <source>
        <dbReference type="Proteomes" id="UP000664628"/>
    </source>
</evidence>
<dbReference type="Proteomes" id="UP000664628">
    <property type="component" value="Unassembled WGS sequence"/>
</dbReference>
<comment type="caution">
    <text evidence="1">The sequence shown here is derived from an EMBL/GenBank/DDBJ whole genome shotgun (WGS) entry which is preliminary data.</text>
</comment>
<protein>
    <recommendedName>
        <fullName evidence="3">Lipoprotein</fullName>
    </recommendedName>
</protein>
<name>A0ABS3JLJ2_9BACT</name>
<gene>
    <name evidence="1" type="ORF">J2I46_19935</name>
</gene>
<dbReference type="RefSeq" id="WP_207330815.1">
    <property type="nucleotide sequence ID" value="NZ_JAFMYW010000006.1"/>
</dbReference>
<proteinExistence type="predicted"/>
<keyword evidence="2" id="KW-1185">Reference proteome</keyword>
<accession>A0ABS3JLJ2</accession>
<evidence type="ECO:0000313" key="1">
    <source>
        <dbReference type="EMBL" id="MBO0950873.1"/>
    </source>
</evidence>
<sequence>MHILRKLCGLFGLLFIGTSCQTIETRLPPEARRPSQPQYLSDEDDFQPLEGYDPFSRVAAADRGKMTFQYLSNEGEIITQQWQKITLWYYANTQPEPGAATRFSKPKYTIVHPANNRSYTRKSMSAGWYMLQLDDSETFQIVNVAAGSDGLYVFNQNNVNNSLFAGYYQNYGKLKFVFGSLKATKKKAAISLKTQAFLTLTKDGASSLFWLYADVATGTGTRSLFWFMPVGTYTTSCYGANLLGDSDTNTYPVKTGTVTIAPGKVYQTIML</sequence>
<dbReference type="PROSITE" id="PS51257">
    <property type="entry name" value="PROKAR_LIPOPROTEIN"/>
    <property type="match status" value="1"/>
</dbReference>